<accession>A0ABD1HNE4</accession>
<dbReference type="Gene3D" id="3.80.10.10">
    <property type="entry name" value="Ribonuclease Inhibitor"/>
    <property type="match status" value="1"/>
</dbReference>
<proteinExistence type="predicted"/>
<evidence type="ECO:0000313" key="3">
    <source>
        <dbReference type="EMBL" id="KAL1557073.1"/>
    </source>
</evidence>
<dbReference type="Proteomes" id="UP001567538">
    <property type="component" value="Unassembled WGS sequence"/>
</dbReference>
<dbReference type="AlphaFoldDB" id="A0ABD1HNE4"/>
<evidence type="ECO:0000259" key="2">
    <source>
        <dbReference type="Pfam" id="PF23598"/>
    </source>
</evidence>
<dbReference type="Gene3D" id="1.20.5.4130">
    <property type="match status" value="1"/>
</dbReference>
<protein>
    <submittedName>
        <fullName evidence="3">Late blight resistance protein R1A-10</fullName>
    </submittedName>
</protein>
<dbReference type="InterPro" id="IPR055414">
    <property type="entry name" value="LRR_R13L4/SHOC2-like"/>
</dbReference>
<dbReference type="Pfam" id="PF23598">
    <property type="entry name" value="LRR_14"/>
    <property type="match status" value="1"/>
</dbReference>
<reference evidence="3 4" key="1">
    <citation type="submission" date="2024-06" db="EMBL/GenBank/DDBJ databases">
        <title>A chromosome level genome sequence of Diviner's sage (Salvia divinorum).</title>
        <authorList>
            <person name="Ford S.A."/>
            <person name="Ro D.-K."/>
            <person name="Ness R.W."/>
            <person name="Phillips M.A."/>
        </authorList>
    </citation>
    <scope>NUCLEOTIDE SEQUENCE [LARGE SCALE GENOMIC DNA]</scope>
    <source>
        <strain evidence="3">SAF-2024a</strain>
        <tissue evidence="3">Leaf</tissue>
    </source>
</reference>
<comment type="caution">
    <text evidence="3">The sequence shown here is derived from an EMBL/GenBank/DDBJ whole genome shotgun (WGS) entry which is preliminary data.</text>
</comment>
<evidence type="ECO:0000256" key="1">
    <source>
        <dbReference type="ARBA" id="ARBA00022737"/>
    </source>
</evidence>
<dbReference type="SUPFAM" id="SSF52058">
    <property type="entry name" value="L domain-like"/>
    <property type="match status" value="1"/>
</dbReference>
<keyword evidence="4" id="KW-1185">Reference proteome</keyword>
<dbReference type="EMBL" id="JBEAFC010000005">
    <property type="protein sequence ID" value="KAL1557073.1"/>
    <property type="molecule type" value="Genomic_DNA"/>
</dbReference>
<gene>
    <name evidence="3" type="ORF">AAHA92_12608</name>
</gene>
<dbReference type="PANTHER" id="PTHR15140">
    <property type="entry name" value="TUBULIN-SPECIFIC CHAPERONE E"/>
    <property type="match status" value="1"/>
</dbReference>
<sequence length="558" mass="64414">MAFAALVSLAQTINLILNYHQSSIPTPFRNQIKSIHKNVSFLQAVLPDFPKTPTSLEYRIRDLAYKAEDVVEIVWSEKVRDSSRSKLKQADQNHEFLCYDFPDLEKVTKEVEAIVKEVRERNKEVVVGFDRESIDLKEKLLQEYLEDLVKRNLVSVDKRKPNGRIKRLNLHDLMREMCIRKAQEHNFFLHVRCSPDQGAKILRRVSVTHSDLDFLYGSSIHTVICLCDRQRGKECSFDNCRLLRILDLIDAQEYFYKSDSSANSLPDHLFELFHLRYLALDYPFSIPAAISNLRNLQTLIIGSDNHLLKPVELPVEIWRLPQLRHILIASCVFPNEQGAVIALENLQTLYKAVNFVCSEKIVEKIPNLKKLGILYKVDDEKTYEKDYGLHNLASLQTLEDLKIEICNFPKEQPRLGPVFPKTLKNLTLSGLGLPWEDFEIVGSLPNLQVLKLRDEACIGETWKTADGGFYRLEYLLIDQSHFEKWITESSHFPRLKFLVLHLCWSLEEIPEDVGDIATLELIEVDDCNDCLVESAKTMQGYLDDMYGDSLVQVRFITG</sequence>
<organism evidence="3 4">
    <name type="scientific">Salvia divinorum</name>
    <name type="common">Maria pastora</name>
    <name type="synonym">Diviner's sage</name>
    <dbReference type="NCBI Taxonomy" id="28513"/>
    <lineage>
        <taxon>Eukaryota</taxon>
        <taxon>Viridiplantae</taxon>
        <taxon>Streptophyta</taxon>
        <taxon>Embryophyta</taxon>
        <taxon>Tracheophyta</taxon>
        <taxon>Spermatophyta</taxon>
        <taxon>Magnoliopsida</taxon>
        <taxon>eudicotyledons</taxon>
        <taxon>Gunneridae</taxon>
        <taxon>Pentapetalae</taxon>
        <taxon>asterids</taxon>
        <taxon>lamiids</taxon>
        <taxon>Lamiales</taxon>
        <taxon>Lamiaceae</taxon>
        <taxon>Nepetoideae</taxon>
        <taxon>Mentheae</taxon>
        <taxon>Salviinae</taxon>
        <taxon>Salvia</taxon>
        <taxon>Salvia subgen. Calosphace</taxon>
    </lineage>
</organism>
<dbReference type="InterPro" id="IPR032675">
    <property type="entry name" value="LRR_dom_sf"/>
</dbReference>
<dbReference type="PANTHER" id="PTHR15140:SF33">
    <property type="entry name" value="LATE BLIGHT RESISTANCE PROTEIN HOMOLOG R1A-3 ISOFORM X1"/>
    <property type="match status" value="1"/>
</dbReference>
<name>A0ABD1HNE4_SALDI</name>
<evidence type="ECO:0000313" key="4">
    <source>
        <dbReference type="Proteomes" id="UP001567538"/>
    </source>
</evidence>
<keyword evidence="1" id="KW-0677">Repeat</keyword>
<feature type="domain" description="Disease resistance R13L4/SHOC-2-like LRR" evidence="2">
    <location>
        <begin position="235"/>
        <end position="429"/>
    </location>
</feature>